<dbReference type="Proteomes" id="UP001304895">
    <property type="component" value="Unassembled WGS sequence"/>
</dbReference>
<name>A0AAN6ZI22_9PEZI</name>
<dbReference type="AlphaFoldDB" id="A0AAN6ZI22"/>
<feature type="region of interest" description="Disordered" evidence="1">
    <location>
        <begin position="217"/>
        <end position="244"/>
    </location>
</feature>
<reference evidence="2" key="1">
    <citation type="journal article" date="2023" name="Mol. Phylogenet. Evol.">
        <title>Genome-scale phylogeny and comparative genomics of the fungal order Sordariales.</title>
        <authorList>
            <person name="Hensen N."/>
            <person name="Bonometti L."/>
            <person name="Westerberg I."/>
            <person name="Brannstrom I.O."/>
            <person name="Guillou S."/>
            <person name="Cros-Aarteil S."/>
            <person name="Calhoun S."/>
            <person name="Haridas S."/>
            <person name="Kuo A."/>
            <person name="Mondo S."/>
            <person name="Pangilinan J."/>
            <person name="Riley R."/>
            <person name="LaButti K."/>
            <person name="Andreopoulos B."/>
            <person name="Lipzen A."/>
            <person name="Chen C."/>
            <person name="Yan M."/>
            <person name="Daum C."/>
            <person name="Ng V."/>
            <person name="Clum A."/>
            <person name="Steindorff A."/>
            <person name="Ohm R.A."/>
            <person name="Martin F."/>
            <person name="Silar P."/>
            <person name="Natvig D.O."/>
            <person name="Lalanne C."/>
            <person name="Gautier V."/>
            <person name="Ament-Velasquez S.L."/>
            <person name="Kruys A."/>
            <person name="Hutchinson M.I."/>
            <person name="Powell A.J."/>
            <person name="Barry K."/>
            <person name="Miller A.N."/>
            <person name="Grigoriev I.V."/>
            <person name="Debuchy R."/>
            <person name="Gladieux P."/>
            <person name="Hiltunen Thoren M."/>
            <person name="Johannesson H."/>
        </authorList>
    </citation>
    <scope>NUCLEOTIDE SEQUENCE</scope>
    <source>
        <strain evidence="2">CBS 123565</strain>
    </source>
</reference>
<comment type="caution">
    <text evidence="2">The sequence shown here is derived from an EMBL/GenBank/DDBJ whole genome shotgun (WGS) entry which is preliminary data.</text>
</comment>
<evidence type="ECO:0000313" key="2">
    <source>
        <dbReference type="EMBL" id="KAK4138246.1"/>
    </source>
</evidence>
<reference evidence="2" key="2">
    <citation type="submission" date="2023-05" db="EMBL/GenBank/DDBJ databases">
        <authorList>
            <consortium name="Lawrence Berkeley National Laboratory"/>
            <person name="Steindorff A."/>
            <person name="Hensen N."/>
            <person name="Bonometti L."/>
            <person name="Westerberg I."/>
            <person name="Brannstrom I.O."/>
            <person name="Guillou S."/>
            <person name="Cros-Aarteil S."/>
            <person name="Calhoun S."/>
            <person name="Haridas S."/>
            <person name="Kuo A."/>
            <person name="Mondo S."/>
            <person name="Pangilinan J."/>
            <person name="Riley R."/>
            <person name="Labutti K."/>
            <person name="Andreopoulos B."/>
            <person name="Lipzen A."/>
            <person name="Chen C."/>
            <person name="Yanf M."/>
            <person name="Daum C."/>
            <person name="Ng V."/>
            <person name="Clum A."/>
            <person name="Ohm R."/>
            <person name="Martin F."/>
            <person name="Silar P."/>
            <person name="Natvig D."/>
            <person name="Lalanne C."/>
            <person name="Gautier V."/>
            <person name="Ament-Velasquez S.L."/>
            <person name="Kruys A."/>
            <person name="Hutchinson M.I."/>
            <person name="Powell A.J."/>
            <person name="Barry K."/>
            <person name="Miller A.N."/>
            <person name="Grigoriev I.V."/>
            <person name="Debuchy R."/>
            <person name="Gladieux P."/>
            <person name="Thoren M.H."/>
            <person name="Johannesson H."/>
        </authorList>
    </citation>
    <scope>NUCLEOTIDE SEQUENCE</scope>
    <source>
        <strain evidence="2">CBS 123565</strain>
    </source>
</reference>
<sequence>MSFERPLQGGCQCGRNHYIIQFPKDPPLPRQLAQVLFSPQPSHRASLSTPLPAYLRVPLSCYHSTTRPLFPDETAAQIRRAWTSPAETHAMRHFCGFCGTPLSYWSEQPRAEAEYIQLALGSLAARDLADLEELGFLEGLGSGEGEAEGEGEGGVLVVDTTAGGGDDGGGDSFGTVGGLPWLDSLTAGSRLGQLRTAKGRGSNRAGTVRVEWEVVEWSEEEDGGGSPRKRKLEEAEERTEAGTA</sequence>
<keyword evidence="3" id="KW-1185">Reference proteome</keyword>
<protein>
    <recommendedName>
        <fullName evidence="4">CENP-V/GFA domain-containing protein</fullName>
    </recommendedName>
</protein>
<evidence type="ECO:0000313" key="3">
    <source>
        <dbReference type="Proteomes" id="UP001304895"/>
    </source>
</evidence>
<evidence type="ECO:0000256" key="1">
    <source>
        <dbReference type="SAM" id="MobiDB-lite"/>
    </source>
</evidence>
<dbReference type="EMBL" id="MU853401">
    <property type="protein sequence ID" value="KAK4138246.1"/>
    <property type="molecule type" value="Genomic_DNA"/>
</dbReference>
<evidence type="ECO:0008006" key="4">
    <source>
        <dbReference type="Google" id="ProtNLM"/>
    </source>
</evidence>
<organism evidence="2 3">
    <name type="scientific">Trichocladium antarcticum</name>
    <dbReference type="NCBI Taxonomy" id="1450529"/>
    <lineage>
        <taxon>Eukaryota</taxon>
        <taxon>Fungi</taxon>
        <taxon>Dikarya</taxon>
        <taxon>Ascomycota</taxon>
        <taxon>Pezizomycotina</taxon>
        <taxon>Sordariomycetes</taxon>
        <taxon>Sordariomycetidae</taxon>
        <taxon>Sordariales</taxon>
        <taxon>Chaetomiaceae</taxon>
        <taxon>Trichocladium</taxon>
    </lineage>
</organism>
<accession>A0AAN6ZI22</accession>
<gene>
    <name evidence="2" type="ORF">BT67DRAFT_475570</name>
</gene>
<proteinExistence type="predicted"/>